<proteinExistence type="evidence at transcript level"/>
<feature type="signal peptide" evidence="1">
    <location>
        <begin position="1"/>
        <end position="19"/>
    </location>
</feature>
<evidence type="ECO:0000256" key="1">
    <source>
        <dbReference type="SAM" id="SignalP"/>
    </source>
</evidence>
<accession>A0A023FZ89</accession>
<organism evidence="2">
    <name type="scientific">Amblyomma parvum</name>
    <name type="common">South American tick</name>
    <dbReference type="NCBI Taxonomy" id="251391"/>
    <lineage>
        <taxon>Eukaryota</taxon>
        <taxon>Metazoa</taxon>
        <taxon>Ecdysozoa</taxon>
        <taxon>Arthropoda</taxon>
        <taxon>Chelicerata</taxon>
        <taxon>Arachnida</taxon>
        <taxon>Acari</taxon>
        <taxon>Parasitiformes</taxon>
        <taxon>Ixodida</taxon>
        <taxon>Ixodoidea</taxon>
        <taxon>Ixodidae</taxon>
        <taxon>Amblyomminae</taxon>
        <taxon>Amblyomma</taxon>
    </lineage>
</organism>
<evidence type="ECO:0000313" key="2">
    <source>
        <dbReference type="EMBL" id="JAC27196.1"/>
    </source>
</evidence>
<dbReference type="EMBL" id="GBBL01000124">
    <property type="protein sequence ID" value="JAC27196.1"/>
    <property type="molecule type" value="mRNA"/>
</dbReference>
<keyword evidence="1" id="KW-0732">Signal</keyword>
<name>A0A023FZ89_AMBPA</name>
<feature type="chain" id="PRO_5001517814" evidence="1">
    <location>
        <begin position="20"/>
        <end position="130"/>
    </location>
</feature>
<reference evidence="2" key="1">
    <citation type="submission" date="2014-03" db="EMBL/GenBank/DDBJ databases">
        <title>The sialotranscriptome of Amblyomma triste, Amblyomma parvum and Amblyomma cajennense ticks, uncovered by 454-based RNA-seq.</title>
        <authorList>
            <person name="Garcia G.R."/>
            <person name="Gardinassi L.G."/>
            <person name="Ribeiro J.M."/>
            <person name="Anatrielo E."/>
            <person name="Ferreira B.R."/>
            <person name="Moreira H.N."/>
            <person name="Mafra C."/>
            <person name="Olegario M.M."/>
            <person name="Szabo P.J."/>
            <person name="Miranda-Santos I.K."/>
            <person name="Maruyama S.R."/>
        </authorList>
    </citation>
    <scope>NUCLEOTIDE SEQUENCE</scope>
    <source>
        <strain evidence="2">Araguapaz</strain>
        <tissue evidence="2">Salivary glands</tissue>
    </source>
</reference>
<sequence>MACMHRLLYFFLSVREVARCLTFRERGTETWQPNTCAVRRLSVPSIPDELLHCCPQPPVYTDFVLFFFFFFSDSVHSVFWQPVSLACHLLCCGFVRTAVVAGTLGGYALLFPVHEEHWHDPRPVALVEGI</sequence>
<protein>
    <submittedName>
        <fullName evidence="2">Putative secreted protein</fullName>
    </submittedName>
</protein>
<dbReference type="AlphaFoldDB" id="A0A023FZ89"/>